<dbReference type="InParanoid" id="E9HB44"/>
<dbReference type="Proteomes" id="UP000000305">
    <property type="component" value="Unassembled WGS sequence"/>
</dbReference>
<dbReference type="Pfam" id="PF07727">
    <property type="entry name" value="RVT_2"/>
    <property type="match status" value="1"/>
</dbReference>
<protein>
    <recommendedName>
        <fullName evidence="1">Reverse transcriptase Ty1/copia-type domain-containing protein</fullName>
    </recommendedName>
</protein>
<dbReference type="PhylomeDB" id="E9HB44"/>
<sequence>MSIFSPVETATPIGTGATPDIQLEQQPTIKASTPIETVITPDAQLEQKPTIKAEGPIETGNSPNTQEIVQAAKTNEPATNEFVNTDVPTCANRRYPLRNRKPKVTQSMKSTDVRFPDSPFEPRNYKEAMQCDKAHLWNPLMVDEFYSHQINGTTPARYKSRIVAKGYSQVEGIEFQETYAPVVKYTSLRILLSYAAIHDW</sequence>
<evidence type="ECO:0000313" key="3">
    <source>
        <dbReference type="Proteomes" id="UP000000305"/>
    </source>
</evidence>
<name>E9HB44_DAPPU</name>
<gene>
    <name evidence="2" type="ORF">DAPPUDRAFT_256340</name>
</gene>
<reference evidence="2 3" key="1">
    <citation type="journal article" date="2011" name="Science">
        <title>The ecoresponsive genome of Daphnia pulex.</title>
        <authorList>
            <person name="Colbourne J.K."/>
            <person name="Pfrender M.E."/>
            <person name="Gilbert D."/>
            <person name="Thomas W.K."/>
            <person name="Tucker A."/>
            <person name="Oakley T.H."/>
            <person name="Tokishita S."/>
            <person name="Aerts A."/>
            <person name="Arnold G.J."/>
            <person name="Basu M.K."/>
            <person name="Bauer D.J."/>
            <person name="Caceres C.E."/>
            <person name="Carmel L."/>
            <person name="Casola C."/>
            <person name="Choi J.H."/>
            <person name="Detter J.C."/>
            <person name="Dong Q."/>
            <person name="Dusheyko S."/>
            <person name="Eads B.D."/>
            <person name="Frohlich T."/>
            <person name="Geiler-Samerotte K.A."/>
            <person name="Gerlach D."/>
            <person name="Hatcher P."/>
            <person name="Jogdeo S."/>
            <person name="Krijgsveld J."/>
            <person name="Kriventseva E.V."/>
            <person name="Kultz D."/>
            <person name="Laforsch C."/>
            <person name="Lindquist E."/>
            <person name="Lopez J."/>
            <person name="Manak J.R."/>
            <person name="Muller J."/>
            <person name="Pangilinan J."/>
            <person name="Patwardhan R.P."/>
            <person name="Pitluck S."/>
            <person name="Pritham E.J."/>
            <person name="Rechtsteiner A."/>
            <person name="Rho M."/>
            <person name="Rogozin I.B."/>
            <person name="Sakarya O."/>
            <person name="Salamov A."/>
            <person name="Schaack S."/>
            <person name="Shapiro H."/>
            <person name="Shiga Y."/>
            <person name="Skalitzky C."/>
            <person name="Smith Z."/>
            <person name="Souvorov A."/>
            <person name="Sung W."/>
            <person name="Tang Z."/>
            <person name="Tsuchiya D."/>
            <person name="Tu H."/>
            <person name="Vos H."/>
            <person name="Wang M."/>
            <person name="Wolf Y.I."/>
            <person name="Yamagata H."/>
            <person name="Yamada T."/>
            <person name="Ye Y."/>
            <person name="Shaw J.R."/>
            <person name="Andrews J."/>
            <person name="Crease T.J."/>
            <person name="Tang H."/>
            <person name="Lucas S.M."/>
            <person name="Robertson H.M."/>
            <person name="Bork P."/>
            <person name="Koonin E.V."/>
            <person name="Zdobnov E.M."/>
            <person name="Grigoriev I.V."/>
            <person name="Lynch M."/>
            <person name="Boore J.L."/>
        </authorList>
    </citation>
    <scope>NUCLEOTIDE SEQUENCE [LARGE SCALE GENOMIC DNA]</scope>
</reference>
<dbReference type="EMBL" id="GL732614">
    <property type="protein sequence ID" value="EFX71034.1"/>
    <property type="molecule type" value="Genomic_DNA"/>
</dbReference>
<evidence type="ECO:0000313" key="2">
    <source>
        <dbReference type="EMBL" id="EFX71034.1"/>
    </source>
</evidence>
<dbReference type="HOGENOM" id="CLU_1367483_0_0_1"/>
<dbReference type="eggNOG" id="KOG0017">
    <property type="taxonomic scope" value="Eukaryota"/>
</dbReference>
<feature type="domain" description="Reverse transcriptase Ty1/copia-type" evidence="1">
    <location>
        <begin position="145"/>
        <end position="200"/>
    </location>
</feature>
<dbReference type="InterPro" id="IPR013103">
    <property type="entry name" value="RVT_2"/>
</dbReference>
<accession>E9HB44</accession>
<organism evidence="2 3">
    <name type="scientific">Daphnia pulex</name>
    <name type="common">Water flea</name>
    <dbReference type="NCBI Taxonomy" id="6669"/>
    <lineage>
        <taxon>Eukaryota</taxon>
        <taxon>Metazoa</taxon>
        <taxon>Ecdysozoa</taxon>
        <taxon>Arthropoda</taxon>
        <taxon>Crustacea</taxon>
        <taxon>Branchiopoda</taxon>
        <taxon>Diplostraca</taxon>
        <taxon>Cladocera</taxon>
        <taxon>Anomopoda</taxon>
        <taxon>Daphniidae</taxon>
        <taxon>Daphnia</taxon>
    </lineage>
</organism>
<evidence type="ECO:0000259" key="1">
    <source>
        <dbReference type="Pfam" id="PF07727"/>
    </source>
</evidence>
<keyword evidence="3" id="KW-1185">Reference proteome</keyword>
<dbReference type="OrthoDB" id="421869at2759"/>
<dbReference type="STRING" id="6669.E9HB44"/>
<proteinExistence type="predicted"/>
<dbReference type="AlphaFoldDB" id="E9HB44"/>
<dbReference type="KEGG" id="dpx:DAPPUDRAFT_256340"/>